<gene>
    <name evidence="9" type="ORF">P5F74_12805</name>
</gene>
<evidence type="ECO:0000256" key="3">
    <source>
        <dbReference type="ARBA" id="ARBA00022475"/>
    </source>
</evidence>
<keyword evidence="2 7" id="KW-0813">Transport</keyword>
<dbReference type="PROSITE" id="PS50928">
    <property type="entry name" value="ABC_TM1"/>
    <property type="match status" value="1"/>
</dbReference>
<feature type="domain" description="ABC transmembrane type-1" evidence="8">
    <location>
        <begin position="90"/>
        <end position="282"/>
    </location>
</feature>
<dbReference type="RefSeq" id="WP_328237814.1">
    <property type="nucleotide sequence ID" value="NZ_JAROAS010000026.1"/>
</dbReference>
<reference evidence="9 10" key="1">
    <citation type="submission" date="2023-03" db="EMBL/GenBank/DDBJ databases">
        <title>Bacillus Genome Sequencing.</title>
        <authorList>
            <person name="Dunlap C."/>
        </authorList>
    </citation>
    <scope>NUCLEOTIDE SEQUENCE [LARGE SCALE GENOMIC DNA]</scope>
    <source>
        <strain evidence="9 10">B-4107</strain>
    </source>
</reference>
<feature type="transmembrane region" description="Helical" evidence="7">
    <location>
        <begin position="129"/>
        <end position="148"/>
    </location>
</feature>
<evidence type="ECO:0000313" key="10">
    <source>
        <dbReference type="Proteomes" id="UP001341820"/>
    </source>
</evidence>
<dbReference type="EMBL" id="JAROAS010000026">
    <property type="protein sequence ID" value="MED4129017.1"/>
    <property type="molecule type" value="Genomic_DNA"/>
</dbReference>
<dbReference type="Gene3D" id="1.10.3720.10">
    <property type="entry name" value="MetI-like"/>
    <property type="match status" value="1"/>
</dbReference>
<sequence length="296" mass="32356">MIATQSQMTKSPSGISTITREIVKDKVALISLIIFVMIGMFVFIATQFFLDQSEITRVNILQTFRPPSSEHWLGTDHGGRDVFGQLIIGARNSMLIGFAVTLMSAVIGILFGLIAGYFGGAIDNILMRILDMFLILPTIMMIIAFVAIVPGYTIIQFSLMMTAFLWMGTARLVRSKSLSETSLDYINASKTLGTSHIKIIGTQLLPNIASIIVVNITLSLAANIGIESGLSFLGFGFPESTPSLGTLMSYSTNPQIFEARPWIWLPASILVLVLMLCINNVGQALKRSIDAKQRRA</sequence>
<feature type="transmembrane region" description="Helical" evidence="7">
    <location>
        <begin position="95"/>
        <end position="117"/>
    </location>
</feature>
<dbReference type="InterPro" id="IPR050366">
    <property type="entry name" value="BP-dependent_transpt_permease"/>
</dbReference>
<protein>
    <submittedName>
        <fullName evidence="9">ABC transporter permease</fullName>
    </submittedName>
</protein>
<dbReference type="PANTHER" id="PTHR43386">
    <property type="entry name" value="OLIGOPEPTIDE TRANSPORT SYSTEM PERMEASE PROTEIN APPC"/>
    <property type="match status" value="1"/>
</dbReference>
<evidence type="ECO:0000256" key="6">
    <source>
        <dbReference type="ARBA" id="ARBA00023136"/>
    </source>
</evidence>
<feature type="transmembrane region" description="Helical" evidence="7">
    <location>
        <begin position="27"/>
        <end position="50"/>
    </location>
</feature>
<evidence type="ECO:0000256" key="7">
    <source>
        <dbReference type="RuleBase" id="RU363032"/>
    </source>
</evidence>
<dbReference type="SUPFAM" id="SSF161098">
    <property type="entry name" value="MetI-like"/>
    <property type="match status" value="1"/>
</dbReference>
<feature type="transmembrane region" description="Helical" evidence="7">
    <location>
        <begin position="204"/>
        <end position="226"/>
    </location>
</feature>
<evidence type="ECO:0000256" key="1">
    <source>
        <dbReference type="ARBA" id="ARBA00004651"/>
    </source>
</evidence>
<name>A0ABU6NQE8_9BACI</name>
<keyword evidence="10" id="KW-1185">Reference proteome</keyword>
<keyword evidence="3" id="KW-1003">Cell membrane</keyword>
<keyword evidence="6 7" id="KW-0472">Membrane</keyword>
<proteinExistence type="inferred from homology"/>
<comment type="caution">
    <text evidence="9">The sequence shown here is derived from an EMBL/GenBank/DDBJ whole genome shotgun (WGS) entry which is preliminary data.</text>
</comment>
<feature type="transmembrane region" description="Helical" evidence="7">
    <location>
        <begin position="262"/>
        <end position="285"/>
    </location>
</feature>
<dbReference type="Proteomes" id="UP001341820">
    <property type="component" value="Unassembled WGS sequence"/>
</dbReference>
<dbReference type="InterPro" id="IPR035906">
    <property type="entry name" value="MetI-like_sf"/>
</dbReference>
<evidence type="ECO:0000259" key="8">
    <source>
        <dbReference type="PROSITE" id="PS50928"/>
    </source>
</evidence>
<evidence type="ECO:0000256" key="4">
    <source>
        <dbReference type="ARBA" id="ARBA00022692"/>
    </source>
</evidence>
<accession>A0ABU6NQE8</accession>
<organism evidence="9 10">
    <name type="scientific">Shouchella miscanthi</name>
    <dbReference type="NCBI Taxonomy" id="2598861"/>
    <lineage>
        <taxon>Bacteria</taxon>
        <taxon>Bacillati</taxon>
        <taxon>Bacillota</taxon>
        <taxon>Bacilli</taxon>
        <taxon>Bacillales</taxon>
        <taxon>Bacillaceae</taxon>
        <taxon>Shouchella</taxon>
    </lineage>
</organism>
<keyword evidence="4 7" id="KW-0812">Transmembrane</keyword>
<evidence type="ECO:0000256" key="5">
    <source>
        <dbReference type="ARBA" id="ARBA00022989"/>
    </source>
</evidence>
<evidence type="ECO:0000313" key="9">
    <source>
        <dbReference type="EMBL" id="MED4129017.1"/>
    </source>
</evidence>
<comment type="similarity">
    <text evidence="7">Belongs to the binding-protein-dependent transport system permease family.</text>
</comment>
<dbReference type="InterPro" id="IPR000515">
    <property type="entry name" value="MetI-like"/>
</dbReference>
<dbReference type="CDD" id="cd06261">
    <property type="entry name" value="TM_PBP2"/>
    <property type="match status" value="1"/>
</dbReference>
<dbReference type="PANTHER" id="PTHR43386:SF1">
    <property type="entry name" value="D,D-DIPEPTIDE TRANSPORT SYSTEM PERMEASE PROTEIN DDPC-RELATED"/>
    <property type="match status" value="1"/>
</dbReference>
<evidence type="ECO:0000256" key="2">
    <source>
        <dbReference type="ARBA" id="ARBA00022448"/>
    </source>
</evidence>
<dbReference type="Pfam" id="PF00528">
    <property type="entry name" value="BPD_transp_1"/>
    <property type="match status" value="1"/>
</dbReference>
<keyword evidence="5 7" id="KW-1133">Transmembrane helix</keyword>
<comment type="subcellular location">
    <subcellularLocation>
        <location evidence="1 7">Cell membrane</location>
        <topology evidence="1 7">Multi-pass membrane protein</topology>
    </subcellularLocation>
</comment>